<comment type="caution">
    <text evidence="1">The sequence shown here is derived from an EMBL/GenBank/DDBJ whole genome shotgun (WGS) entry which is preliminary data.</text>
</comment>
<proteinExistence type="predicted"/>
<evidence type="ECO:0000313" key="1">
    <source>
        <dbReference type="EMBL" id="RGE46647.1"/>
    </source>
</evidence>
<reference evidence="1 2" key="1">
    <citation type="submission" date="2018-08" db="EMBL/GenBank/DDBJ databases">
        <title>Comamonas testosteroni strain SWCO2.</title>
        <authorList>
            <person name="Jiang N."/>
            <person name="Zhang X.Z."/>
        </authorList>
    </citation>
    <scope>NUCLEOTIDE SEQUENCE [LARGE SCALE GENOMIC DNA]</scope>
    <source>
        <strain evidence="1 2">SWCO2</strain>
    </source>
</reference>
<protein>
    <submittedName>
        <fullName evidence="1">Uncharacterized protein</fullName>
    </submittedName>
</protein>
<sequence>MELNYTLIPGGFIIESDDGRIRIRQPFSLEGPGFRPMEPDEAEAAALALIAEIQASAAAAPDPEA</sequence>
<accession>A0A373FS00</accession>
<evidence type="ECO:0000313" key="2">
    <source>
        <dbReference type="Proteomes" id="UP000261948"/>
    </source>
</evidence>
<dbReference type="EMBL" id="QURR01000002">
    <property type="protein sequence ID" value="RGE46647.1"/>
    <property type="molecule type" value="Genomic_DNA"/>
</dbReference>
<dbReference type="AlphaFoldDB" id="A0A373FS00"/>
<organism evidence="1 2">
    <name type="scientific">Comamonas testosteroni</name>
    <name type="common">Pseudomonas testosteroni</name>
    <dbReference type="NCBI Taxonomy" id="285"/>
    <lineage>
        <taxon>Bacteria</taxon>
        <taxon>Pseudomonadati</taxon>
        <taxon>Pseudomonadota</taxon>
        <taxon>Betaproteobacteria</taxon>
        <taxon>Burkholderiales</taxon>
        <taxon>Comamonadaceae</taxon>
        <taxon>Comamonas</taxon>
    </lineage>
</organism>
<name>A0A373FS00_COMTE</name>
<gene>
    <name evidence="1" type="ORF">DZC30_02405</name>
</gene>
<dbReference type="Proteomes" id="UP000261948">
    <property type="component" value="Unassembled WGS sequence"/>
</dbReference>
<keyword evidence="2" id="KW-1185">Reference proteome</keyword>